<dbReference type="KEGG" id="noa:BKM31_21320"/>
<comment type="catalytic activity">
    <reaction evidence="1 5">
        <text>GTP + H2O = 7,8-dihydroneopterin 3'-triphosphate + formate + H(+)</text>
        <dbReference type="Rhea" id="RHEA:17473"/>
        <dbReference type="ChEBI" id="CHEBI:15377"/>
        <dbReference type="ChEBI" id="CHEBI:15378"/>
        <dbReference type="ChEBI" id="CHEBI:15740"/>
        <dbReference type="ChEBI" id="CHEBI:37565"/>
        <dbReference type="ChEBI" id="CHEBI:58462"/>
        <dbReference type="EC" id="3.5.4.16"/>
    </reaction>
</comment>
<dbReference type="GO" id="GO:0003934">
    <property type="term" value="F:GTP cyclohydrolase I activity"/>
    <property type="evidence" value="ECO:0007669"/>
    <property type="project" value="UniProtKB-UniRule"/>
</dbReference>
<feature type="binding site" evidence="5">
    <location>
        <position position="83"/>
    </location>
    <ligand>
        <name>Zn(2+)</name>
        <dbReference type="ChEBI" id="CHEBI:29105"/>
    </ligand>
</feature>
<dbReference type="InterPro" id="IPR043134">
    <property type="entry name" value="GTP-CH-I_N"/>
</dbReference>
<protein>
    <recommendedName>
        <fullName evidence="5">GTP cyclohydrolase 1</fullName>
        <ecNumber evidence="5">3.5.4.16</ecNumber>
    </recommendedName>
    <alternativeName>
        <fullName evidence="5">GTP cyclohydrolase I</fullName>
        <shortName evidence="5">GTP-CH-I</shortName>
    </alternativeName>
</protein>
<feature type="domain" description="GTP cyclohydrolase I" evidence="6">
    <location>
        <begin position="14"/>
        <end position="192"/>
    </location>
</feature>
<dbReference type="GO" id="GO:0006730">
    <property type="term" value="P:one-carbon metabolic process"/>
    <property type="evidence" value="ECO:0007669"/>
    <property type="project" value="UniProtKB-UniRule"/>
</dbReference>
<accession>A0A1V0A0D2</accession>
<organism evidence="7 8">
    <name type="scientific">[Actinomadura] parvosata subsp. kistnae</name>
    <dbReference type="NCBI Taxonomy" id="1909395"/>
    <lineage>
        <taxon>Bacteria</taxon>
        <taxon>Bacillati</taxon>
        <taxon>Actinomycetota</taxon>
        <taxon>Actinomycetes</taxon>
        <taxon>Streptosporangiales</taxon>
        <taxon>Streptosporangiaceae</taxon>
        <taxon>Nonomuraea</taxon>
    </lineage>
</organism>
<sequence>MTIEKAVAIDQAPAHARRLMAALGLPLDTPGLADTPARLVSALYELTAGMREDPGRHLEVTFPAESAQSGVIAVTDLPFISLCEHHLLPFTGSMTVAYLPSPGAPIVGLSKLARMAQGFAARPQVQERLGEQIVESLSTRLDCMGAACQVVAEHSCMTLRGVRAAGAKMTTLHLKGVFERDTLARRDFMGLCRA</sequence>
<comment type="pathway">
    <text evidence="2 5">Cofactor biosynthesis; 7,8-dihydroneopterin triphosphate biosynthesis; 7,8-dihydroneopterin triphosphate from GTP: step 1/1.</text>
</comment>
<evidence type="ECO:0000256" key="3">
    <source>
        <dbReference type="ARBA" id="ARBA00022563"/>
    </source>
</evidence>
<dbReference type="InterPro" id="IPR043133">
    <property type="entry name" value="GTP-CH-I_C/QueF"/>
</dbReference>
<dbReference type="GO" id="GO:0005525">
    <property type="term" value="F:GTP binding"/>
    <property type="evidence" value="ECO:0007669"/>
    <property type="project" value="UniProtKB-KW"/>
</dbReference>
<dbReference type="SUPFAM" id="SSF55620">
    <property type="entry name" value="Tetrahydrobiopterin biosynthesis enzymes-like"/>
    <property type="match status" value="1"/>
</dbReference>
<dbReference type="Gene3D" id="3.30.1130.10">
    <property type="match status" value="1"/>
</dbReference>
<proteinExistence type="inferred from homology"/>
<dbReference type="EC" id="3.5.4.16" evidence="5"/>
<evidence type="ECO:0000256" key="1">
    <source>
        <dbReference type="ARBA" id="ARBA00001052"/>
    </source>
</evidence>
<dbReference type="UniPathway" id="UPA00848">
    <property type="reaction ID" value="UER00151"/>
</dbReference>
<dbReference type="FunFam" id="3.30.1130.10:FF:000001">
    <property type="entry name" value="GTP cyclohydrolase 1"/>
    <property type="match status" value="1"/>
</dbReference>
<keyword evidence="4 5" id="KW-0378">Hydrolase</keyword>
<comment type="subunit">
    <text evidence="5">Homopolymer.</text>
</comment>
<name>A0A1V0A0D2_9ACTN</name>
<keyword evidence="5" id="KW-0547">Nucleotide-binding</keyword>
<dbReference type="PANTHER" id="PTHR11109:SF7">
    <property type="entry name" value="GTP CYCLOHYDROLASE 1"/>
    <property type="match status" value="1"/>
</dbReference>
<evidence type="ECO:0000256" key="4">
    <source>
        <dbReference type="ARBA" id="ARBA00022801"/>
    </source>
</evidence>
<dbReference type="GO" id="GO:0046654">
    <property type="term" value="P:tetrahydrofolate biosynthetic process"/>
    <property type="evidence" value="ECO:0007669"/>
    <property type="project" value="UniProtKB-UniRule"/>
</dbReference>
<keyword evidence="5" id="KW-0342">GTP-binding</keyword>
<feature type="binding site" evidence="5">
    <location>
        <position position="86"/>
    </location>
    <ligand>
        <name>Zn(2+)</name>
        <dbReference type="ChEBI" id="CHEBI:29105"/>
    </ligand>
</feature>
<feature type="binding site" evidence="5">
    <location>
        <position position="156"/>
    </location>
    <ligand>
        <name>Zn(2+)</name>
        <dbReference type="ChEBI" id="CHEBI:29105"/>
    </ligand>
</feature>
<dbReference type="GO" id="GO:0006729">
    <property type="term" value="P:tetrahydrobiopterin biosynthetic process"/>
    <property type="evidence" value="ECO:0007669"/>
    <property type="project" value="TreeGrafter"/>
</dbReference>
<dbReference type="STRING" id="1909395.BKM31_21320"/>
<keyword evidence="5" id="KW-0862">Zinc</keyword>
<dbReference type="InterPro" id="IPR001474">
    <property type="entry name" value="GTP_CycHdrlase_I"/>
</dbReference>
<dbReference type="GO" id="GO:0008270">
    <property type="term" value="F:zinc ion binding"/>
    <property type="evidence" value="ECO:0007669"/>
    <property type="project" value="UniProtKB-UniRule"/>
</dbReference>
<dbReference type="Gene3D" id="1.10.286.10">
    <property type="match status" value="1"/>
</dbReference>
<dbReference type="InterPro" id="IPR020602">
    <property type="entry name" value="GTP_CycHdrlase_I_dom"/>
</dbReference>
<dbReference type="EMBL" id="CP017717">
    <property type="protein sequence ID" value="AQZ63658.1"/>
    <property type="molecule type" value="Genomic_DNA"/>
</dbReference>
<dbReference type="NCBIfam" id="NF006826">
    <property type="entry name" value="PRK09347.1-3"/>
    <property type="match status" value="1"/>
</dbReference>
<evidence type="ECO:0000256" key="2">
    <source>
        <dbReference type="ARBA" id="ARBA00005080"/>
    </source>
</evidence>
<gene>
    <name evidence="5" type="primary">folE</name>
    <name evidence="7" type="ORF">BKM31_21320</name>
</gene>
<dbReference type="GO" id="GO:0005737">
    <property type="term" value="C:cytoplasm"/>
    <property type="evidence" value="ECO:0007669"/>
    <property type="project" value="TreeGrafter"/>
</dbReference>
<dbReference type="AlphaFoldDB" id="A0A1V0A0D2"/>
<dbReference type="HAMAP" id="MF_00223">
    <property type="entry name" value="FolE"/>
    <property type="match status" value="1"/>
</dbReference>
<keyword evidence="8" id="KW-1185">Reference proteome</keyword>
<comment type="similarity">
    <text evidence="5">Belongs to the GTP cyclohydrolase I family.</text>
</comment>
<evidence type="ECO:0000259" key="6">
    <source>
        <dbReference type="Pfam" id="PF01227"/>
    </source>
</evidence>
<dbReference type="Proteomes" id="UP000190797">
    <property type="component" value="Chromosome"/>
</dbReference>
<dbReference type="RefSeq" id="WP_080039848.1">
    <property type="nucleotide sequence ID" value="NZ_CP017717.1"/>
</dbReference>
<evidence type="ECO:0000313" key="8">
    <source>
        <dbReference type="Proteomes" id="UP000190797"/>
    </source>
</evidence>
<evidence type="ECO:0000313" key="7">
    <source>
        <dbReference type="EMBL" id="AQZ63658.1"/>
    </source>
</evidence>
<reference evidence="8" key="1">
    <citation type="journal article" date="2017" name="Med. Chem. Commun.">
        <title>Nonomuraea sp. ATCC 55076 harbours the largest actinomycete chromosome to date and the kistamicin biosynthetic gene cluster.</title>
        <authorList>
            <person name="Nazari B."/>
            <person name="Forneris C.C."/>
            <person name="Gibson M.I."/>
            <person name="Moon K."/>
            <person name="Schramma K.R."/>
            <person name="Seyedsayamdost M.R."/>
        </authorList>
    </citation>
    <scope>NUCLEOTIDE SEQUENCE [LARGE SCALE GENOMIC DNA]</scope>
    <source>
        <strain evidence="8">ATCC 55076</strain>
    </source>
</reference>
<evidence type="ECO:0000256" key="5">
    <source>
        <dbReference type="HAMAP-Rule" id="MF_00223"/>
    </source>
</evidence>
<dbReference type="PANTHER" id="PTHR11109">
    <property type="entry name" value="GTP CYCLOHYDROLASE I"/>
    <property type="match status" value="1"/>
</dbReference>
<keyword evidence="5" id="KW-0479">Metal-binding</keyword>
<dbReference type="Pfam" id="PF01227">
    <property type="entry name" value="GTP_cyclohydroI"/>
    <property type="match status" value="1"/>
</dbReference>
<keyword evidence="3 5" id="KW-0554">One-carbon metabolism</keyword>
<dbReference type="OrthoDB" id="3528008at2"/>